<keyword evidence="1" id="KW-1133">Transmembrane helix</keyword>
<sequence length="85" mass="9638">MGVCMEYLINNKFVQIAVILSTPILLAVFVNMWLTVSKQAYLIKAVELKLDLNEEVDSGMDHEIISNRKSIVNLQILVAKKCPFK</sequence>
<keyword evidence="1" id="KW-0812">Transmembrane</keyword>
<evidence type="ECO:0000313" key="2">
    <source>
        <dbReference type="EMBL" id="NYT28563.1"/>
    </source>
</evidence>
<reference evidence="2 3" key="1">
    <citation type="submission" date="2020-05" db="EMBL/GenBank/DDBJ databases">
        <title>Horizontal transmission and recombination maintain forever young bacterial symbiont genomes.</title>
        <authorList>
            <person name="Russell S.L."/>
            <person name="Pepper-Tunick E."/>
            <person name="Svedberg J."/>
            <person name="Byrne A."/>
            <person name="Ruelas Castillo J."/>
            <person name="Vollmers C."/>
            <person name="Beinart R.A."/>
            <person name="Corbett-Detig R."/>
        </authorList>
    </citation>
    <scope>NUCLEOTIDE SEQUENCE [LARGE SCALE GENOMIC DNA]</scope>
    <source>
        <strain evidence="2">455</strain>
    </source>
</reference>
<organism evidence="2 3">
    <name type="scientific">Candidatus Thiodubiliella endoseptemdiera</name>
    <dbReference type="NCBI Taxonomy" id="2738886"/>
    <lineage>
        <taxon>Bacteria</taxon>
        <taxon>Pseudomonadati</taxon>
        <taxon>Pseudomonadota</taxon>
        <taxon>Gammaproteobacteria</taxon>
        <taxon>Candidatus Pseudothioglobaceae</taxon>
        <taxon>Candidatus Thiodubiliella</taxon>
    </lineage>
</organism>
<protein>
    <submittedName>
        <fullName evidence="2">Uncharacterized protein</fullName>
    </submittedName>
</protein>
<accession>A0A853F3H3</accession>
<evidence type="ECO:0000313" key="3">
    <source>
        <dbReference type="Proteomes" id="UP000568751"/>
    </source>
</evidence>
<dbReference type="EMBL" id="JACCHT010000003">
    <property type="protein sequence ID" value="NYT28563.1"/>
    <property type="molecule type" value="Genomic_DNA"/>
</dbReference>
<comment type="caution">
    <text evidence="2">The sequence shown here is derived from an EMBL/GenBank/DDBJ whole genome shotgun (WGS) entry which is preliminary data.</text>
</comment>
<feature type="transmembrane region" description="Helical" evidence="1">
    <location>
        <begin position="13"/>
        <end position="34"/>
    </location>
</feature>
<gene>
    <name evidence="2" type="ORF">H0A76_12315</name>
</gene>
<dbReference type="AlphaFoldDB" id="A0A853F3H3"/>
<name>A0A853F3H3_9GAMM</name>
<keyword evidence="1" id="KW-0472">Membrane</keyword>
<proteinExistence type="predicted"/>
<evidence type="ECO:0000256" key="1">
    <source>
        <dbReference type="SAM" id="Phobius"/>
    </source>
</evidence>
<dbReference type="Proteomes" id="UP000568751">
    <property type="component" value="Unassembled WGS sequence"/>
</dbReference>